<feature type="compositionally biased region" description="Basic and acidic residues" evidence="1">
    <location>
        <begin position="479"/>
        <end position="515"/>
    </location>
</feature>
<dbReference type="STRING" id="39692.BST38_06165"/>
<feature type="region of interest" description="Disordered" evidence="1">
    <location>
        <begin position="270"/>
        <end position="303"/>
    </location>
</feature>
<accession>A0A375YF19</accession>
<dbReference type="Pfam" id="PF02720">
    <property type="entry name" value="DUF222"/>
    <property type="match status" value="1"/>
</dbReference>
<feature type="compositionally biased region" description="Basic and acidic residues" evidence="1">
    <location>
        <begin position="277"/>
        <end position="290"/>
    </location>
</feature>
<dbReference type="EMBL" id="UEGS01000001">
    <property type="protein sequence ID" value="SRX79674.1"/>
    <property type="molecule type" value="Genomic_DNA"/>
</dbReference>
<keyword evidence="4" id="KW-1185">Reference proteome</keyword>
<dbReference type="InterPro" id="IPR003615">
    <property type="entry name" value="HNH_nuc"/>
</dbReference>
<gene>
    <name evidence="3" type="ORF">MPP7335_01411</name>
</gene>
<evidence type="ECO:0000256" key="1">
    <source>
        <dbReference type="SAM" id="MobiDB-lite"/>
    </source>
</evidence>
<name>A0A375YF19_MYCPF</name>
<evidence type="ECO:0000313" key="4">
    <source>
        <dbReference type="Proteomes" id="UP000252008"/>
    </source>
</evidence>
<reference evidence="3 4" key="1">
    <citation type="submission" date="2018-05" db="EMBL/GenBank/DDBJ databases">
        <authorList>
            <consortium name="IHU Genomes"/>
        </authorList>
    </citation>
    <scope>NUCLEOTIDE SEQUENCE [LARGE SCALE GENOMIC DNA]</scope>
    <source>
        <strain evidence="3 4">P7335</strain>
    </source>
</reference>
<dbReference type="SMART" id="SM00507">
    <property type="entry name" value="HNHc"/>
    <property type="match status" value="1"/>
</dbReference>
<feature type="domain" description="HNH nuclease" evidence="2">
    <location>
        <begin position="355"/>
        <end position="406"/>
    </location>
</feature>
<dbReference type="Proteomes" id="UP000252008">
    <property type="component" value="Unassembled WGS sequence"/>
</dbReference>
<evidence type="ECO:0000259" key="2">
    <source>
        <dbReference type="SMART" id="SM00507"/>
    </source>
</evidence>
<protein>
    <recommendedName>
        <fullName evidence="2">HNH nuclease domain-containing protein</fullName>
    </recommendedName>
</protein>
<dbReference type="CDD" id="cd00085">
    <property type="entry name" value="HNHc"/>
    <property type="match status" value="1"/>
</dbReference>
<evidence type="ECO:0000313" key="3">
    <source>
        <dbReference type="EMBL" id="SRX79674.1"/>
    </source>
</evidence>
<dbReference type="InterPro" id="IPR003870">
    <property type="entry name" value="DUF222"/>
</dbReference>
<feature type="region of interest" description="Disordered" evidence="1">
    <location>
        <begin position="459"/>
        <end position="515"/>
    </location>
</feature>
<sequence length="515" mass="55542">MFDELVEAANRARGSATIGGWARVENAAASRRLSAMADLLASKLGDKDSAERDQWCLDNWDAVSAEVAAWQRVSIGAASNELLDAWMLRERLPRVAEVFASGAVNYRLVRSVVKRTRLVSDREAMAKIDIEIAAQLTDWGPLAKAKQDVAIDYWVDRYDPAAVVNTEAAARSRHVDVTPAADGSGTCFVEAVLHGHDGEVLDRRLDEIAQSVCEADPRTLDQRRADAMRAMAEKWDRLPCLCGADECAARPRPKSSIVVHVIAEEASLTDQTPVALHGERPAPAGEREPGKPGATALLAPPPATGPALTKPAMILGGGLVPGPVVAATLAQTATIRPLIHPGESPPEPRYVPSAKLADFVRCRDMTCRFPGCDVPAYACDLDHTIPYPVGPTQASNLACLCRKHHLLKTFWGWRDVQSPDGTVVWTAPGGQTFTTHPGSRILFPALCRPTAPVVVPPSRRVAATDTPRGLGPSGLGMPRRTETRAQGRARRIAEQRAENEVLLEGREDAGRPASW</sequence>
<proteinExistence type="predicted"/>
<organism evidence="3 4">
    <name type="scientific">Mycolicibacterium parafortuitum</name>
    <name type="common">Mycobacterium parafortuitum</name>
    <dbReference type="NCBI Taxonomy" id="39692"/>
    <lineage>
        <taxon>Bacteria</taxon>
        <taxon>Bacillati</taxon>
        <taxon>Actinomycetota</taxon>
        <taxon>Actinomycetes</taxon>
        <taxon>Mycobacteriales</taxon>
        <taxon>Mycobacteriaceae</taxon>
        <taxon>Mycolicibacterium</taxon>
    </lineage>
</organism>
<dbReference type="RefSeq" id="WP_083142361.1">
    <property type="nucleotide sequence ID" value="NZ_MVID01000003.1"/>
</dbReference>
<dbReference type="AlphaFoldDB" id="A0A375YF19"/>